<accession>A0A2W2BK29</accession>
<dbReference type="AlphaFoldDB" id="A0A2W2BK29"/>
<gene>
    <name evidence="1" type="ORF">C1I92_24550</name>
</gene>
<dbReference type="RefSeq" id="WP_111257276.1">
    <property type="nucleotide sequence ID" value="NZ_POTW01000078.1"/>
</dbReference>
<organism evidence="1 2">
    <name type="scientific">Jiangella anatolica</name>
    <dbReference type="NCBI Taxonomy" id="2670374"/>
    <lineage>
        <taxon>Bacteria</taxon>
        <taxon>Bacillati</taxon>
        <taxon>Actinomycetota</taxon>
        <taxon>Actinomycetes</taxon>
        <taxon>Jiangellales</taxon>
        <taxon>Jiangellaceae</taxon>
        <taxon>Jiangella</taxon>
    </lineage>
</organism>
<protein>
    <submittedName>
        <fullName evidence="1">Uncharacterized protein</fullName>
    </submittedName>
</protein>
<name>A0A2W2BK29_9ACTN</name>
<keyword evidence="2" id="KW-1185">Reference proteome</keyword>
<sequence>MGRRRREEDPAVFTNRDRELVLEAMAAEQNGDLARAFGYLHRTPHRLGSPWADEVGALLTLGDRAEAWQWARFAVSAAQRWIGVVSSPLTARVEREVCAGAGISMAPGRDDHSWRGLAERTALARTAANVLLFDELLLEVFLVRIAPELAERGGGGRNWAATPGRVYELGELTGNELRVRAHGSGNWQSVRHLGEAVGPAPDALLYGRLLEVPGLPALVFASPPIVVDQAAAQRLERLDESRPRRLVERCKALGAAARSGVTYLPAPPDYDADPAAGVRLLMEQGLDRVAAEQFAVVQSMVAMHGVDPDSTPVYAYHAAGALSDPPVEVEVRRRLVGPGYAALWKAWAAASNGLDRERFLSLAAAEPP</sequence>
<evidence type="ECO:0000313" key="2">
    <source>
        <dbReference type="Proteomes" id="UP000248764"/>
    </source>
</evidence>
<evidence type="ECO:0000313" key="1">
    <source>
        <dbReference type="EMBL" id="PZF80694.1"/>
    </source>
</evidence>
<reference evidence="1 2" key="1">
    <citation type="submission" date="2018-01" db="EMBL/GenBank/DDBJ databases">
        <title>Draft genome sequence of Jiangella sp. GTF31.</title>
        <authorList>
            <person name="Sahin N."/>
            <person name="Ay H."/>
            <person name="Saygin H."/>
        </authorList>
    </citation>
    <scope>NUCLEOTIDE SEQUENCE [LARGE SCALE GENOMIC DNA]</scope>
    <source>
        <strain evidence="1 2">GTF31</strain>
    </source>
</reference>
<comment type="caution">
    <text evidence="1">The sequence shown here is derived from an EMBL/GenBank/DDBJ whole genome shotgun (WGS) entry which is preliminary data.</text>
</comment>
<dbReference type="Proteomes" id="UP000248764">
    <property type="component" value="Unassembled WGS sequence"/>
</dbReference>
<dbReference type="EMBL" id="POTW01000078">
    <property type="protein sequence ID" value="PZF80694.1"/>
    <property type="molecule type" value="Genomic_DNA"/>
</dbReference>
<proteinExistence type="predicted"/>